<dbReference type="CDD" id="cd04486">
    <property type="entry name" value="YhcR_OBF_like"/>
    <property type="match status" value="1"/>
</dbReference>
<dbReference type="Proteomes" id="UP000053424">
    <property type="component" value="Unassembled WGS sequence"/>
</dbReference>
<dbReference type="AlphaFoldDB" id="A0A0C3BNH9"/>
<sequence>MSGLAAYGTVACAQSVVEWSRILSSTFWQSIMARLSSLFLLTAYVSVVSSISVTDIQGIAYQSPLVGQTVNNLTALVTAKASNGFYIAGDKSDDVRASNGLFVFSSSATILKSVNVGDLISLSGRVAEFRTASSPNNLFQTELEAPANIAVISSNNTVTPLVLGKDRSPPTQLFSALDVGRDGFLSVPNNSSRIEVVNATLQPDKYGMDFWESLEGQLVTIPSPTATAFQNNFGEFWVYGAWNITGKNSRGGISITFGPDGIPDGNPETVIIGSPLDKTKNPQTAVGVGLTDITGVVVYQFGFFYVLPLTAPKIISAPDPTIPPASFNSNPHDSCEVTFGDYNVENMAPTSSHLPIVAGHISNLLKTPDIMFIQEIQDNSGPTDDGTVDANVTLTTLVNAIAAVSNVTYQFASINPVDGQDGGQPGGNIRTAFLYNPQKLKLVGNASPGGPLDPTEVTGDYSKPKLSFNPGRIDPLNPAWNSTRKPLVAQWETNKGKEFFTINVHLSSKGGSSSTQGDARPPVNSPIAARTAQIASVAGFVKALLAKDPLANIIVAGDFNEFLQTRSVYAPIDSFLTSIDEVAKIPAVERYSYVFDQNSQQLDHALVSKAIGRRKVKFEHIHVNNWSPSLSARASDHDPSVGQIRIC</sequence>
<dbReference type="InterPro" id="IPR005135">
    <property type="entry name" value="Endo/exonuclease/phosphatase"/>
</dbReference>
<reference evidence="2 3" key="1">
    <citation type="submission" date="2014-04" db="EMBL/GenBank/DDBJ databases">
        <authorList>
            <consortium name="DOE Joint Genome Institute"/>
            <person name="Kuo A."/>
            <person name="Gay G."/>
            <person name="Dore J."/>
            <person name="Kohler A."/>
            <person name="Nagy L.G."/>
            <person name="Floudas D."/>
            <person name="Copeland A."/>
            <person name="Barry K.W."/>
            <person name="Cichocki N."/>
            <person name="Veneault-Fourrey C."/>
            <person name="LaButti K."/>
            <person name="Lindquist E.A."/>
            <person name="Lipzen A."/>
            <person name="Lundell T."/>
            <person name="Morin E."/>
            <person name="Murat C."/>
            <person name="Sun H."/>
            <person name="Tunlid A."/>
            <person name="Henrissat B."/>
            <person name="Grigoriev I.V."/>
            <person name="Hibbett D.S."/>
            <person name="Martin F."/>
            <person name="Nordberg H.P."/>
            <person name="Cantor M.N."/>
            <person name="Hua S.X."/>
        </authorList>
    </citation>
    <scope>NUCLEOTIDE SEQUENCE [LARGE SCALE GENOMIC DNA]</scope>
    <source>
        <strain evidence="3">h7</strain>
    </source>
</reference>
<dbReference type="GO" id="GO:0003824">
    <property type="term" value="F:catalytic activity"/>
    <property type="evidence" value="ECO:0007669"/>
    <property type="project" value="InterPro"/>
</dbReference>
<accession>A0A0C3BNH9</accession>
<feature type="domain" description="Endonuclease/exonuclease/phosphatase" evidence="1">
    <location>
        <begin position="342"/>
        <end position="637"/>
    </location>
</feature>
<dbReference type="Pfam" id="PF03372">
    <property type="entry name" value="Exo_endo_phos"/>
    <property type="match status" value="1"/>
</dbReference>
<name>A0A0C3BNH9_HEBCY</name>
<proteinExistence type="predicted"/>
<organism evidence="2 3">
    <name type="scientific">Hebeloma cylindrosporum</name>
    <dbReference type="NCBI Taxonomy" id="76867"/>
    <lineage>
        <taxon>Eukaryota</taxon>
        <taxon>Fungi</taxon>
        <taxon>Dikarya</taxon>
        <taxon>Basidiomycota</taxon>
        <taxon>Agaricomycotina</taxon>
        <taxon>Agaricomycetes</taxon>
        <taxon>Agaricomycetidae</taxon>
        <taxon>Agaricales</taxon>
        <taxon>Agaricineae</taxon>
        <taxon>Hymenogastraceae</taxon>
        <taxon>Hebeloma</taxon>
    </lineage>
</organism>
<dbReference type="OrthoDB" id="47488at2759"/>
<evidence type="ECO:0000259" key="1">
    <source>
        <dbReference type="Pfam" id="PF03372"/>
    </source>
</evidence>
<dbReference type="PANTHER" id="PTHR42834:SF1">
    <property type="entry name" value="ENDONUCLEASE_EXONUCLEASE_PHOSPHATASE FAMILY PROTEIN (AFU_ORTHOLOGUE AFUA_3G09210)"/>
    <property type="match status" value="1"/>
</dbReference>
<keyword evidence="3" id="KW-1185">Reference proteome</keyword>
<dbReference type="Gene3D" id="3.60.10.10">
    <property type="entry name" value="Endonuclease/exonuclease/phosphatase"/>
    <property type="match status" value="1"/>
</dbReference>
<dbReference type="EMBL" id="KN831792">
    <property type="protein sequence ID" value="KIM38205.1"/>
    <property type="molecule type" value="Genomic_DNA"/>
</dbReference>
<dbReference type="SUPFAM" id="SSF56219">
    <property type="entry name" value="DNase I-like"/>
    <property type="match status" value="1"/>
</dbReference>
<evidence type="ECO:0000313" key="3">
    <source>
        <dbReference type="Proteomes" id="UP000053424"/>
    </source>
</evidence>
<evidence type="ECO:0000313" key="2">
    <source>
        <dbReference type="EMBL" id="KIM38205.1"/>
    </source>
</evidence>
<dbReference type="InterPro" id="IPR036691">
    <property type="entry name" value="Endo/exonu/phosph_ase_sf"/>
</dbReference>
<protein>
    <recommendedName>
        <fullName evidence="1">Endonuclease/exonuclease/phosphatase domain-containing protein</fullName>
    </recommendedName>
</protein>
<reference evidence="3" key="2">
    <citation type="submission" date="2015-01" db="EMBL/GenBank/DDBJ databases">
        <title>Evolutionary Origins and Diversification of the Mycorrhizal Mutualists.</title>
        <authorList>
            <consortium name="DOE Joint Genome Institute"/>
            <consortium name="Mycorrhizal Genomics Consortium"/>
            <person name="Kohler A."/>
            <person name="Kuo A."/>
            <person name="Nagy L.G."/>
            <person name="Floudas D."/>
            <person name="Copeland A."/>
            <person name="Barry K.W."/>
            <person name="Cichocki N."/>
            <person name="Veneault-Fourrey C."/>
            <person name="LaButti K."/>
            <person name="Lindquist E.A."/>
            <person name="Lipzen A."/>
            <person name="Lundell T."/>
            <person name="Morin E."/>
            <person name="Murat C."/>
            <person name="Riley R."/>
            <person name="Ohm R."/>
            <person name="Sun H."/>
            <person name="Tunlid A."/>
            <person name="Henrissat B."/>
            <person name="Grigoriev I.V."/>
            <person name="Hibbett D.S."/>
            <person name="Martin F."/>
        </authorList>
    </citation>
    <scope>NUCLEOTIDE SEQUENCE [LARGE SCALE GENOMIC DNA]</scope>
    <source>
        <strain evidence="3">h7</strain>
    </source>
</reference>
<dbReference type="STRING" id="686832.A0A0C3BNH9"/>
<dbReference type="PANTHER" id="PTHR42834">
    <property type="entry name" value="ENDONUCLEASE/EXONUCLEASE/PHOSPHATASE FAMILY PROTEIN (AFU_ORTHOLOGUE AFUA_3G09210)"/>
    <property type="match status" value="1"/>
</dbReference>
<dbReference type="HOGENOM" id="CLU_003608_0_0_1"/>
<gene>
    <name evidence="2" type="ORF">M413DRAFT_447954</name>
</gene>